<keyword evidence="3" id="KW-0175">Coiled coil</keyword>
<feature type="compositionally biased region" description="Polar residues" evidence="4">
    <location>
        <begin position="461"/>
        <end position="487"/>
    </location>
</feature>
<evidence type="ECO:0000313" key="6">
    <source>
        <dbReference type="EMBL" id="GEU63139.1"/>
    </source>
</evidence>
<protein>
    <submittedName>
        <fullName evidence="6">Putative ribonuclease H-like domain-containing protein</fullName>
    </submittedName>
</protein>
<dbReference type="Gene3D" id="3.30.420.10">
    <property type="entry name" value="Ribonuclease H-like superfamily/Ribonuclease H"/>
    <property type="match status" value="1"/>
</dbReference>
<evidence type="ECO:0000259" key="5">
    <source>
        <dbReference type="PROSITE" id="PS50994"/>
    </source>
</evidence>
<feature type="region of interest" description="Disordered" evidence="4">
    <location>
        <begin position="1936"/>
        <end position="1962"/>
    </location>
</feature>
<feature type="domain" description="Integrase catalytic" evidence="5">
    <location>
        <begin position="156"/>
        <end position="342"/>
    </location>
</feature>
<evidence type="ECO:0000256" key="4">
    <source>
        <dbReference type="SAM" id="MobiDB-lite"/>
    </source>
</evidence>
<dbReference type="PANTHER" id="PTHR42648">
    <property type="entry name" value="TRANSPOSASE, PUTATIVE-RELATED"/>
    <property type="match status" value="1"/>
</dbReference>
<dbReference type="PANTHER" id="PTHR42648:SF32">
    <property type="entry name" value="RIBONUCLEASE H-LIKE DOMAIN, GAG-PRE-INTEGRASE DOMAIN PROTEIN-RELATED"/>
    <property type="match status" value="1"/>
</dbReference>
<keyword evidence="2" id="KW-0378">Hydrolase</keyword>
<evidence type="ECO:0000256" key="2">
    <source>
        <dbReference type="ARBA" id="ARBA00022801"/>
    </source>
</evidence>
<feature type="region of interest" description="Disordered" evidence="4">
    <location>
        <begin position="448"/>
        <end position="487"/>
    </location>
</feature>
<accession>A0A6L2LPV8</accession>
<feature type="compositionally biased region" description="Polar residues" evidence="4">
    <location>
        <begin position="1760"/>
        <end position="1771"/>
    </location>
</feature>
<dbReference type="InterPro" id="IPR001584">
    <property type="entry name" value="Integrase_cat-core"/>
</dbReference>
<dbReference type="SUPFAM" id="SSF53098">
    <property type="entry name" value="Ribonuclease H-like"/>
    <property type="match status" value="1"/>
</dbReference>
<dbReference type="Pfam" id="PF07727">
    <property type="entry name" value="RVT_2"/>
    <property type="match status" value="2"/>
</dbReference>
<feature type="compositionally biased region" description="Basic and acidic residues" evidence="4">
    <location>
        <begin position="1936"/>
        <end position="1947"/>
    </location>
</feature>
<sequence>MAFVLSPSPNSTSEVPTVFGVSIASPQVSTANLSDATVYAFLANQPNGSQLMHEDLKQIHEDDQEEMDLKWQLALQSMRAKIFFQKTECQGIRRIELGIKKPQKRTVNVEDTSSKATVAINGAGFDWSYMADDETPTNMASMALLDLESDLGYVSYNVVPPPHSGRFSPLKIDLSHTGLPEFAEPSVKSYEVTSIEVVTQTSCVKIYVLVKENIRALLIEDWKSDEEDEVESPPEKRERMSLIEDMLHLGGAKGGKITGKCTISTEKGIKREYSISRTPQQNKVADRRNKTLIEAARTMLADSKLPITFWAEAVNTACYVQNRVLVVKPYFKTPYELFRGRTPALSFTRPFGCHVTLLNTLDHLGKFDGKSDEGLFVGYSTNSDGPKWLFDIDTHTESTNYIPVSVGTNFNDFAGKGASFDAGQSSREEGPSQDYILTPLWNDGSLFDSFSKDSDGENPDTDASSTESKIDNQESLNDGNSTKNINTVGPSINTASLNINIASPIVNTVRLSDDYFGTSNDIRSLDRVELDISNLSTTYHVPTTLNTRINKDHSLDNVIGDMQFSVQTIRMTVTTDKQGFITAIYKEKTHVDLHTCLFSYFLSQKEPKRINSALKDPAWVEAMQEELLQFHLQRVWTLVDLPRGKGLLTDVKSAFLYGRIKEEVCVCQPPGFEDPDILIRSTRGKINQTLFIKRQKEDILLIQVYVDDIIFRSTKKELCTEFEVLMHDKFQMSSIGELTFILGLQVKQNFGVDAVQDFKKMHQGITATGGRSLSPQVVAAAKLPILNPNEFDLWKMRIEQYFLMPDYSLWEVILNGDSPTPTRVVDGQRLAKKNELNARGTLLMALPNKHQLKFNIHKDAKSLMKAIEKSTNESVSVVPSVSTASTKPPASILPNVDNLSNVVIYSFFASQYNSPQLDNDDLKQIDADDLEEMDLKWQMAMLTIRARRFLQRIGRNLGANGTTSIGFDMSKVECYNYHRRGHFAREYRLPRDTRNKDTQRRNVLVETFTSNALVSQCLESVEARLVVYQQNENVFEEDIKLLKLNVMLRDNALVELRKKFEQAEKERDELKHILEKFQTYSRNLCKLLESQIIDKPDVRVPTSPVYDRYKSGEGYHAVPPPYKGTFMPPKPDLVFHDAFTVSETVPTVFNVKPSTTKPNKDMTSIKPVEHFPQSEHLRQDNHKSRGHKHSWNRKACFVCKSVNHLIKDCDYYAKKIVQKPVWNHAMRVNHQNSARMTHPYSNKQVVPTAVLTRSRLVPLNAVRPVTTVVPQTNVNHQRPAKHVVNKPHLPIKRPINHRPTPKNSNFYLKVTTIKPKKFNVVQGTKGNWVWKPKCTILDHVSKLTRQSTASFKGKSRVYLSTRVRDLNDEFEEFSVNSTNRFNAASATVTDVGPNSTSSTNSVNVVGPSDNVVSPNFKIGFEDPDYPNKVYKVVKVLYGLHQAPRAWYKTLANYLLENGFQRGKIDQTLFIKKQKVKQKDNRIFISKDKYVANILRKFGLIDGKSASTPIDTKKPLLKDPDGEDVDVHIYRLIIGSLMYLTSSRPDIMSVVYACAHFQVTPKVSYLHAVKRIFRLKLVLLVLIEAQHHISNESPLLGVNTPRCDEDSLALMELMIVDFLNAHPIQYALMVNPTIYVLCIKKFWASISIKKSNDAVKLQALINRKKCMSAKRTAWNEFSSSMASAVICLATGDLSSHNTTYTSLTLTHKVFSNMRRIGKGFSGVETPLFDAMLVPQQVQDVVAEVKEDEDENEVLAAPFSPTPATTSSLQQEHIPSPPHAQSAQPSSPPPTTTLSTADISTTLLNKLMETCATLTQKVANLKQDKIVQALKITKLKQRVRRLEKKRRTKHFGLKRLKKVVLSMHGTDELEPAEVEEVIKVVIAAKLMTEVVTTAAPITIAAQVSKPSALRKRRGVVIQDPEETVASVIVHSEVKPKDKGKGILIEEPKPLKMQAQNEQDEAFAR</sequence>
<dbReference type="GO" id="GO:0046872">
    <property type="term" value="F:metal ion binding"/>
    <property type="evidence" value="ECO:0007669"/>
    <property type="project" value="UniProtKB-KW"/>
</dbReference>
<dbReference type="InterPro" id="IPR036397">
    <property type="entry name" value="RNaseH_sf"/>
</dbReference>
<name>A0A6L2LPV8_TANCI</name>
<proteinExistence type="predicted"/>
<dbReference type="GO" id="GO:0003676">
    <property type="term" value="F:nucleic acid binding"/>
    <property type="evidence" value="ECO:0007669"/>
    <property type="project" value="InterPro"/>
</dbReference>
<keyword evidence="1" id="KW-0479">Metal-binding</keyword>
<feature type="region of interest" description="Disordered" evidence="4">
    <location>
        <begin position="1743"/>
        <end position="1793"/>
    </location>
</feature>
<reference evidence="6" key="1">
    <citation type="journal article" date="2019" name="Sci. Rep.">
        <title>Draft genome of Tanacetum cinerariifolium, the natural source of mosquito coil.</title>
        <authorList>
            <person name="Yamashiro T."/>
            <person name="Shiraishi A."/>
            <person name="Satake H."/>
            <person name="Nakayama K."/>
        </authorList>
    </citation>
    <scope>NUCLEOTIDE SEQUENCE</scope>
</reference>
<evidence type="ECO:0000256" key="3">
    <source>
        <dbReference type="SAM" id="Coils"/>
    </source>
</evidence>
<dbReference type="GO" id="GO:0015074">
    <property type="term" value="P:DNA integration"/>
    <property type="evidence" value="ECO:0007669"/>
    <property type="project" value="InterPro"/>
</dbReference>
<dbReference type="GO" id="GO:0016787">
    <property type="term" value="F:hydrolase activity"/>
    <property type="evidence" value="ECO:0007669"/>
    <property type="project" value="UniProtKB-KW"/>
</dbReference>
<feature type="coiled-coil region" evidence="3">
    <location>
        <begin position="1053"/>
        <end position="1080"/>
    </location>
</feature>
<comment type="caution">
    <text evidence="6">The sequence shown here is derived from an EMBL/GenBank/DDBJ whole genome shotgun (WGS) entry which is preliminary data.</text>
</comment>
<dbReference type="InterPro" id="IPR012337">
    <property type="entry name" value="RNaseH-like_sf"/>
</dbReference>
<dbReference type="EMBL" id="BKCJ010004796">
    <property type="protein sequence ID" value="GEU63139.1"/>
    <property type="molecule type" value="Genomic_DNA"/>
</dbReference>
<evidence type="ECO:0000256" key="1">
    <source>
        <dbReference type="ARBA" id="ARBA00022723"/>
    </source>
</evidence>
<dbReference type="PROSITE" id="PS50994">
    <property type="entry name" value="INTEGRASE"/>
    <property type="match status" value="1"/>
</dbReference>
<dbReference type="InterPro" id="IPR039537">
    <property type="entry name" value="Retrotran_Ty1/copia-like"/>
</dbReference>
<gene>
    <name evidence="6" type="ORF">Tci_035117</name>
</gene>
<dbReference type="InterPro" id="IPR013103">
    <property type="entry name" value="RVT_2"/>
</dbReference>
<organism evidence="6">
    <name type="scientific">Tanacetum cinerariifolium</name>
    <name type="common">Dalmatian daisy</name>
    <name type="synonym">Chrysanthemum cinerariifolium</name>
    <dbReference type="NCBI Taxonomy" id="118510"/>
    <lineage>
        <taxon>Eukaryota</taxon>
        <taxon>Viridiplantae</taxon>
        <taxon>Streptophyta</taxon>
        <taxon>Embryophyta</taxon>
        <taxon>Tracheophyta</taxon>
        <taxon>Spermatophyta</taxon>
        <taxon>Magnoliopsida</taxon>
        <taxon>eudicotyledons</taxon>
        <taxon>Gunneridae</taxon>
        <taxon>Pentapetalae</taxon>
        <taxon>asterids</taxon>
        <taxon>campanulids</taxon>
        <taxon>Asterales</taxon>
        <taxon>Asteraceae</taxon>
        <taxon>Asteroideae</taxon>
        <taxon>Anthemideae</taxon>
        <taxon>Anthemidinae</taxon>
        <taxon>Tanacetum</taxon>
    </lineage>
</organism>